<evidence type="ECO:0000313" key="2">
    <source>
        <dbReference type="EMBL" id="ETO29719.1"/>
    </source>
</evidence>
<organism evidence="2 3">
    <name type="scientific">Reticulomyxa filosa</name>
    <dbReference type="NCBI Taxonomy" id="46433"/>
    <lineage>
        <taxon>Eukaryota</taxon>
        <taxon>Sar</taxon>
        <taxon>Rhizaria</taxon>
        <taxon>Retaria</taxon>
        <taxon>Foraminifera</taxon>
        <taxon>Monothalamids</taxon>
        <taxon>Reticulomyxidae</taxon>
        <taxon>Reticulomyxa</taxon>
    </lineage>
</organism>
<sequence length="393" mass="46044">MACGFGKLFSLLVFNCFTQVKDDVKFLTAENISIKGKQRRIRSGENMTAKGLDVMIKKTVFVQPRSYLLKLYLIESDKMDDENYINSCPIFQTETATISKTPTFINNKFQIPFSTLVSDNKNLEEIIKQHSLIIEAYMCETIENQIKQRFMGDVVYNLSSKSVQLFNQLSIVEVITFMGIVKYEGIFIFDYILFLLRTQNIKFNCKKKDGAEKEVPIGRTCLQFQCIPINNATEINLFSMHQKIIFIHIHSVQNNNSVLSQYYIRASHIDFEEQRMINSQCNGLVIEKSLFNKKRIKEYNNSIIFFYIKENYSFIQHCSLKINLMKIQMLLKHKIMFRYHLSLHSCDETSQRFVLECSIWFEPKITTLASRNNAIYQVMTVQKKKKLMTFTII</sequence>
<reference evidence="2 3" key="1">
    <citation type="journal article" date="2013" name="Curr. Biol.">
        <title>The Genome of the Foraminiferan Reticulomyxa filosa.</title>
        <authorList>
            <person name="Glockner G."/>
            <person name="Hulsmann N."/>
            <person name="Schleicher M."/>
            <person name="Noegel A.A."/>
            <person name="Eichinger L."/>
            <person name="Gallinger C."/>
            <person name="Pawlowski J."/>
            <person name="Sierra R."/>
            <person name="Euteneuer U."/>
            <person name="Pillet L."/>
            <person name="Moustafa A."/>
            <person name="Platzer M."/>
            <person name="Groth M."/>
            <person name="Szafranski K."/>
            <person name="Schliwa M."/>
        </authorList>
    </citation>
    <scope>NUCLEOTIDE SEQUENCE [LARGE SCALE GENOMIC DNA]</scope>
</reference>
<dbReference type="Proteomes" id="UP000023152">
    <property type="component" value="Unassembled WGS sequence"/>
</dbReference>
<evidence type="ECO:0000256" key="1">
    <source>
        <dbReference type="SAM" id="SignalP"/>
    </source>
</evidence>
<accession>X6NV85</accession>
<protein>
    <submittedName>
        <fullName evidence="2">Uncharacterized protein</fullName>
    </submittedName>
</protein>
<dbReference type="AlphaFoldDB" id="X6NV85"/>
<proteinExistence type="predicted"/>
<name>X6NV85_RETFI</name>
<feature type="signal peptide" evidence="1">
    <location>
        <begin position="1"/>
        <end position="18"/>
    </location>
</feature>
<evidence type="ECO:0000313" key="3">
    <source>
        <dbReference type="Proteomes" id="UP000023152"/>
    </source>
</evidence>
<comment type="caution">
    <text evidence="2">The sequence shown here is derived from an EMBL/GenBank/DDBJ whole genome shotgun (WGS) entry which is preliminary data.</text>
</comment>
<keyword evidence="3" id="KW-1185">Reference proteome</keyword>
<feature type="chain" id="PRO_5004976954" evidence="1">
    <location>
        <begin position="19"/>
        <end position="393"/>
    </location>
</feature>
<keyword evidence="1" id="KW-0732">Signal</keyword>
<dbReference type="EMBL" id="ASPP01005879">
    <property type="protein sequence ID" value="ETO29719.1"/>
    <property type="molecule type" value="Genomic_DNA"/>
</dbReference>
<gene>
    <name evidence="2" type="ORF">RFI_07401</name>
</gene>